<dbReference type="RefSeq" id="WP_243068134.1">
    <property type="nucleotide sequence ID" value="NZ_JAIVFK010000015.1"/>
</dbReference>
<proteinExistence type="predicted"/>
<organism evidence="1 2">
    <name type="scientific">Candidatus Rhodoblastus alkanivorans</name>
    <dbReference type="NCBI Taxonomy" id="2954117"/>
    <lineage>
        <taxon>Bacteria</taxon>
        <taxon>Pseudomonadati</taxon>
        <taxon>Pseudomonadota</taxon>
        <taxon>Alphaproteobacteria</taxon>
        <taxon>Hyphomicrobiales</taxon>
        <taxon>Rhodoblastaceae</taxon>
        <taxon>Rhodoblastus</taxon>
    </lineage>
</organism>
<evidence type="ECO:0000313" key="2">
    <source>
        <dbReference type="Proteomes" id="UP001139104"/>
    </source>
</evidence>
<name>A0ABS9ZAK2_9HYPH</name>
<reference evidence="1" key="1">
    <citation type="journal article" date="2022" name="ISME J.">
        <title>Identification of active gaseous-alkane degraders at natural gas seeps.</title>
        <authorList>
            <person name="Farhan Ul Haque M."/>
            <person name="Hernandez M."/>
            <person name="Crombie A.T."/>
            <person name="Murrell J.C."/>
        </authorList>
    </citation>
    <scope>NUCLEOTIDE SEQUENCE</scope>
    <source>
        <strain evidence="1">PC2</strain>
    </source>
</reference>
<gene>
    <name evidence="1" type="ORF">K2U94_15900</name>
</gene>
<accession>A0ABS9ZAK2</accession>
<keyword evidence="2" id="KW-1185">Reference proteome</keyword>
<sequence>MASKADFKADEWQKLLGAPMLAGLAVTFAEPSGLFGVLKESMASSQALIEAKNAPGAIRLVKEIGDAMGALEDRNAAKEGIQAALTGRSKEEMKAQTLAALAEIGRIADAKAPDDALAFKIWLKQVAERVAEAASEGGFLGLGGVQVTEVEKATIAEVAKALNVA</sequence>
<dbReference type="EMBL" id="JAIVFP010000001">
    <property type="protein sequence ID" value="MCI4684227.1"/>
    <property type="molecule type" value="Genomic_DNA"/>
</dbReference>
<dbReference type="Proteomes" id="UP001139104">
    <property type="component" value="Unassembled WGS sequence"/>
</dbReference>
<protein>
    <submittedName>
        <fullName evidence="1">Uncharacterized protein</fullName>
    </submittedName>
</protein>
<evidence type="ECO:0000313" key="1">
    <source>
        <dbReference type="EMBL" id="MCI4684227.1"/>
    </source>
</evidence>
<comment type="caution">
    <text evidence="1">The sequence shown here is derived from an EMBL/GenBank/DDBJ whole genome shotgun (WGS) entry which is preliminary data.</text>
</comment>